<evidence type="ECO:0000313" key="1">
    <source>
        <dbReference type="EMBL" id="PLW86829.1"/>
    </source>
</evidence>
<protein>
    <submittedName>
        <fullName evidence="1">Sulfurtransferase complex subunit TusB</fullName>
    </submittedName>
</protein>
<dbReference type="Gene3D" id="3.40.1260.10">
    <property type="entry name" value="DsrEFH-like"/>
    <property type="match status" value="1"/>
</dbReference>
<keyword evidence="2" id="KW-1185">Reference proteome</keyword>
<dbReference type="Proteomes" id="UP000235162">
    <property type="component" value="Unassembled WGS sequence"/>
</dbReference>
<name>A0AAP8MFQ7_9GAMM</name>
<dbReference type="GO" id="GO:1990228">
    <property type="term" value="C:sulfurtransferase complex"/>
    <property type="evidence" value="ECO:0007669"/>
    <property type="project" value="TreeGrafter"/>
</dbReference>
<sequence>MLITWWAADMILHTVATLSTLADCLAVAGADDSILLMGDGVYAALANSELSQTLKASGLRIEVMESDASSAGIAQELLAFPATDMAGFVALTEEYPRQLAWY</sequence>
<proteinExistence type="predicted"/>
<organism evidence="1 2">
    <name type="scientific">Halioglobus japonicus</name>
    <dbReference type="NCBI Taxonomy" id="930805"/>
    <lineage>
        <taxon>Bacteria</taxon>
        <taxon>Pseudomonadati</taxon>
        <taxon>Pseudomonadota</taxon>
        <taxon>Gammaproteobacteria</taxon>
        <taxon>Cellvibrionales</taxon>
        <taxon>Halieaceae</taxon>
        <taxon>Halioglobus</taxon>
    </lineage>
</organism>
<dbReference type="EMBL" id="PKUR01000002">
    <property type="protein sequence ID" value="PLW86829.1"/>
    <property type="molecule type" value="Genomic_DNA"/>
</dbReference>
<dbReference type="NCBIfam" id="TIGR03011">
    <property type="entry name" value="sulf_tusB_dsrH"/>
    <property type="match status" value="1"/>
</dbReference>
<dbReference type="InterPro" id="IPR027396">
    <property type="entry name" value="DsrEFH-like"/>
</dbReference>
<dbReference type="PANTHER" id="PTHR37526">
    <property type="entry name" value="PROTEIN TUSB"/>
    <property type="match status" value="1"/>
</dbReference>
<dbReference type="PANTHER" id="PTHR37526:SF1">
    <property type="entry name" value="PROTEIN TUSB"/>
    <property type="match status" value="1"/>
</dbReference>
<dbReference type="InterPro" id="IPR007215">
    <property type="entry name" value="Sulphur_relay_TusB/DsrH"/>
</dbReference>
<dbReference type="SUPFAM" id="SSF75169">
    <property type="entry name" value="DsrEFH-like"/>
    <property type="match status" value="1"/>
</dbReference>
<dbReference type="GO" id="GO:0002143">
    <property type="term" value="P:tRNA wobble position uridine thiolation"/>
    <property type="evidence" value="ECO:0007669"/>
    <property type="project" value="InterPro"/>
</dbReference>
<accession>A0AAP8MFQ7</accession>
<dbReference type="AlphaFoldDB" id="A0AAP8MFQ7"/>
<comment type="caution">
    <text evidence="1">The sequence shown here is derived from an EMBL/GenBank/DDBJ whole genome shotgun (WGS) entry which is preliminary data.</text>
</comment>
<evidence type="ECO:0000313" key="2">
    <source>
        <dbReference type="Proteomes" id="UP000235162"/>
    </source>
</evidence>
<dbReference type="Pfam" id="PF04077">
    <property type="entry name" value="DsrH"/>
    <property type="match status" value="1"/>
</dbReference>
<reference evidence="1 2" key="1">
    <citation type="submission" date="2018-01" db="EMBL/GenBank/DDBJ databases">
        <title>The draft genome sequence of Halioglobus japonicus S1-36.</title>
        <authorList>
            <person name="Du Z.-J."/>
            <person name="Shi M.-J."/>
        </authorList>
    </citation>
    <scope>NUCLEOTIDE SEQUENCE [LARGE SCALE GENOMIC DNA]</scope>
    <source>
        <strain evidence="1 2">S1-36</strain>
    </source>
</reference>
<gene>
    <name evidence="1" type="primary">dsrH</name>
    <name evidence="1" type="ORF">C0029_10665</name>
</gene>